<dbReference type="InterPro" id="IPR010144">
    <property type="entry name" value="CRISPR-assoc_prot_Csd1-typ"/>
</dbReference>
<dbReference type="EMBL" id="LMXI01000606">
    <property type="protein sequence ID" value="KRT57121.1"/>
    <property type="molecule type" value="Genomic_DNA"/>
</dbReference>
<evidence type="ECO:0000313" key="2">
    <source>
        <dbReference type="Proteomes" id="UP000051276"/>
    </source>
</evidence>
<dbReference type="RefSeq" id="WP_199399747.1">
    <property type="nucleotide sequence ID" value="NZ_KQ557031.1"/>
</dbReference>
<gene>
    <name evidence="1" type="ORF">Ga0076813_10881</name>
</gene>
<evidence type="ECO:0000313" key="1">
    <source>
        <dbReference type="EMBL" id="KRT57121.1"/>
    </source>
</evidence>
<reference evidence="1 2" key="1">
    <citation type="submission" date="2015-11" db="EMBL/GenBank/DDBJ databases">
        <title>The genome of Candidatus Endoriftia persephone in Ridgeia piscesae and population structure of the North Eastern Pacific vestimentiferan symbionts.</title>
        <authorList>
            <person name="Perez M."/>
            <person name="Juniper K.S."/>
        </authorList>
    </citation>
    <scope>NUCLEOTIDE SEQUENCE [LARGE SCALE GENOMIC DNA]</scope>
    <source>
        <strain evidence="1">Ind10</strain>
    </source>
</reference>
<organism evidence="1 2">
    <name type="scientific">endosymbiont of Ridgeia piscesae</name>
    <dbReference type="NCBI Taxonomy" id="54398"/>
    <lineage>
        <taxon>Bacteria</taxon>
        <taxon>Pseudomonadati</taxon>
        <taxon>Pseudomonadota</taxon>
        <taxon>Gammaproteobacteria</taxon>
        <taxon>sulfur-oxidizing symbionts</taxon>
    </lineage>
</organism>
<dbReference type="Proteomes" id="UP000051276">
    <property type="component" value="Unassembled WGS sequence"/>
</dbReference>
<dbReference type="AlphaFoldDB" id="A0A0T5Z373"/>
<comment type="caution">
    <text evidence="1">The sequence shown here is derived from an EMBL/GenBank/DDBJ whole genome shotgun (WGS) entry which is preliminary data.</text>
</comment>
<proteinExistence type="predicted"/>
<accession>A0A0T5Z373</accession>
<protein>
    <submittedName>
        <fullName evidence="1">CRISPR-associated protein (Cas Csd1)</fullName>
    </submittedName>
</protein>
<sequence>ALPACECSDDHPLLGEISSGFGLFQLLGETRYLHEYPAIRAWWQRQDEVGPLDAAGSICLVTGQPSPIASIHEPKIKGVGGAQSSGALLVSFNCDAFTSYDKSQSHNAPVSEAATFRYATALNGLLSGPHSHRHRFSLGDTTIAFWTGETTVAEGWLSAMFSGDLNSNEA</sequence>
<name>A0A0T5Z373_9GAMM</name>
<feature type="non-terminal residue" evidence="1">
    <location>
        <position position="1"/>
    </location>
</feature>
<dbReference type="Pfam" id="PF09709">
    <property type="entry name" value="Cas_Csd1"/>
    <property type="match status" value="1"/>
</dbReference>
<feature type="non-terminal residue" evidence="1">
    <location>
        <position position="170"/>
    </location>
</feature>